<dbReference type="InterPro" id="IPR011042">
    <property type="entry name" value="6-blade_b-propeller_TolB-like"/>
</dbReference>
<dbReference type="Pfam" id="PF07676">
    <property type="entry name" value="PD40"/>
    <property type="match status" value="4"/>
</dbReference>
<dbReference type="SUPFAM" id="SSF52964">
    <property type="entry name" value="TolB, N-terminal domain"/>
    <property type="match status" value="1"/>
</dbReference>
<dbReference type="KEGG" id="msil:METEAL_10730"/>
<dbReference type="InterPro" id="IPR011659">
    <property type="entry name" value="WD40"/>
</dbReference>
<evidence type="ECO:0000313" key="2">
    <source>
        <dbReference type="EMBL" id="BDU71899.1"/>
    </source>
</evidence>
<sequence length="440" mass="47845">MLQTGGDNSGLGRRRAASLLRGLCSFVLGWHLKAGEPQVVLNAGRPGQMAMVCARPEVSGVEDPALGKTLLDVAYWDLAHSGAVQPLLESAFPAPVTHLAMRQAGASLLLRTMVKPGWTGKLILRVEVTDLGAESQVFRKAYSFDGKTLARTAHRLVDDVIGALTGIPGVAGSRIIFVHELAHGRKELFQVDPDGENLTRITHHESLTLSPSISEGGRLAYVTYVAGLPRIWGRLDPKEPFRCLFPQLPGAEAMAFTPAWSPDGRRLAMVLPNHRGDSDISVLNPAKGRTRQITGNSGINTEPAWSPTGHQIAFTSDREGSPQIYLMEPDGSNVRRLTLEGTYNASPAWSPDGGMLAYVSRMDGRFNLFVYKLAEGKAYQVTRGAVSSESPSWSPDGRWIAFASDQDGRRQLFVTDLSGTNQRKLLDLPGCQSPVWTRTR</sequence>
<comment type="similarity">
    <text evidence="1">Belongs to the TolB family.</text>
</comment>
<evidence type="ECO:0000313" key="3">
    <source>
        <dbReference type="Proteomes" id="UP001238179"/>
    </source>
</evidence>
<dbReference type="Gene3D" id="3.40.50.10070">
    <property type="entry name" value="TolB, N-terminal domain"/>
    <property type="match status" value="1"/>
</dbReference>
<dbReference type="Proteomes" id="UP001238179">
    <property type="component" value="Chromosome"/>
</dbReference>
<organism evidence="2 3">
    <name type="scientific">Mesoterricola silvestris</name>
    <dbReference type="NCBI Taxonomy" id="2927979"/>
    <lineage>
        <taxon>Bacteria</taxon>
        <taxon>Pseudomonadati</taxon>
        <taxon>Acidobacteriota</taxon>
        <taxon>Holophagae</taxon>
        <taxon>Holophagales</taxon>
        <taxon>Holophagaceae</taxon>
        <taxon>Mesoterricola</taxon>
    </lineage>
</organism>
<dbReference type="PANTHER" id="PTHR36842">
    <property type="entry name" value="PROTEIN TOLB HOMOLOG"/>
    <property type="match status" value="1"/>
</dbReference>
<dbReference type="SUPFAM" id="SSF69304">
    <property type="entry name" value="Tricorn protease N-terminal domain"/>
    <property type="match status" value="1"/>
</dbReference>
<dbReference type="Gene3D" id="2.120.10.30">
    <property type="entry name" value="TolB, C-terminal domain"/>
    <property type="match status" value="2"/>
</dbReference>
<dbReference type="RefSeq" id="WP_316414800.1">
    <property type="nucleotide sequence ID" value="NZ_AP027080.1"/>
</dbReference>
<reference evidence="3" key="1">
    <citation type="journal article" date="2023" name="Int. J. Syst. Evol. Microbiol.">
        <title>Mesoterricola silvestris gen. nov., sp. nov., Mesoterricola sediminis sp. nov., Geothrix oryzae sp. nov., Geothrix edaphica sp. nov., Geothrix rubra sp. nov., and Geothrix limicola sp. nov., six novel members of Acidobacteriota isolated from soils.</title>
        <authorList>
            <person name="Itoh H."/>
            <person name="Sugisawa Y."/>
            <person name="Mise K."/>
            <person name="Xu Z."/>
            <person name="Kuniyasu M."/>
            <person name="Ushijima N."/>
            <person name="Kawano K."/>
            <person name="Kobayashi E."/>
            <person name="Shiratori Y."/>
            <person name="Masuda Y."/>
            <person name="Senoo K."/>
        </authorList>
    </citation>
    <scope>NUCLEOTIDE SEQUENCE [LARGE SCALE GENOMIC DNA]</scope>
    <source>
        <strain evidence="3">W79</strain>
    </source>
</reference>
<dbReference type="EMBL" id="AP027080">
    <property type="protein sequence ID" value="BDU71899.1"/>
    <property type="molecule type" value="Genomic_DNA"/>
</dbReference>
<protein>
    <submittedName>
        <fullName evidence="2">Protein TolB</fullName>
    </submittedName>
</protein>
<evidence type="ECO:0000256" key="1">
    <source>
        <dbReference type="ARBA" id="ARBA00009820"/>
    </source>
</evidence>
<gene>
    <name evidence="2" type="primary">tolB_1</name>
    <name evidence="2" type="ORF">METEAL_10730</name>
</gene>
<name>A0AA48K7I2_9BACT</name>
<proteinExistence type="inferred from homology"/>
<keyword evidence="3" id="KW-1185">Reference proteome</keyword>
<dbReference type="PANTHER" id="PTHR36842:SF1">
    <property type="entry name" value="PROTEIN TOLB"/>
    <property type="match status" value="1"/>
</dbReference>
<accession>A0AA48K7I2</accession>
<dbReference type="AlphaFoldDB" id="A0AA48K7I2"/>